<organism evidence="8 9">
    <name type="scientific">Zingiber officinale</name>
    <name type="common">Ginger</name>
    <name type="synonym">Amomum zingiber</name>
    <dbReference type="NCBI Taxonomy" id="94328"/>
    <lineage>
        <taxon>Eukaryota</taxon>
        <taxon>Viridiplantae</taxon>
        <taxon>Streptophyta</taxon>
        <taxon>Embryophyta</taxon>
        <taxon>Tracheophyta</taxon>
        <taxon>Spermatophyta</taxon>
        <taxon>Magnoliopsida</taxon>
        <taxon>Liliopsida</taxon>
        <taxon>Zingiberales</taxon>
        <taxon>Zingiberaceae</taxon>
        <taxon>Zingiber</taxon>
    </lineage>
</organism>
<keyword evidence="6" id="KW-0812">Transmembrane</keyword>
<feature type="domain" description="OTU" evidence="7">
    <location>
        <begin position="1241"/>
        <end position="1350"/>
    </location>
</feature>
<feature type="repeat" description="WD" evidence="4">
    <location>
        <begin position="575"/>
        <end position="616"/>
    </location>
</feature>
<dbReference type="InterPro" id="IPR003323">
    <property type="entry name" value="OTU_dom"/>
</dbReference>
<dbReference type="PRINTS" id="PR00320">
    <property type="entry name" value="GPROTEINBRPT"/>
</dbReference>
<dbReference type="InterPro" id="IPR036322">
    <property type="entry name" value="WD40_repeat_dom_sf"/>
</dbReference>
<dbReference type="CDD" id="cd22751">
    <property type="entry name" value="OTU_plant_OTU9-like"/>
    <property type="match status" value="1"/>
</dbReference>
<feature type="transmembrane region" description="Helical" evidence="6">
    <location>
        <begin position="1030"/>
        <end position="1049"/>
    </location>
</feature>
<feature type="repeat" description="WD" evidence="4">
    <location>
        <begin position="617"/>
        <end position="658"/>
    </location>
</feature>
<accession>A0A8J5HEG3</accession>
<dbReference type="PANTHER" id="PTHR19853">
    <property type="entry name" value="WD REPEAT CONTAINING PROTEIN 3 WDR3"/>
    <property type="match status" value="1"/>
</dbReference>
<dbReference type="Pfam" id="PF04003">
    <property type="entry name" value="Utp12"/>
    <property type="match status" value="1"/>
</dbReference>
<dbReference type="FunFam" id="2.130.10.10:FF:000157">
    <property type="entry name" value="WD repeat domain 3"/>
    <property type="match status" value="1"/>
</dbReference>
<feature type="region of interest" description="Disordered" evidence="5">
    <location>
        <begin position="991"/>
        <end position="1022"/>
    </location>
</feature>
<feature type="repeat" description="WD" evidence="4">
    <location>
        <begin position="157"/>
        <end position="191"/>
    </location>
</feature>
<evidence type="ECO:0000256" key="2">
    <source>
        <dbReference type="ARBA" id="ARBA00022737"/>
    </source>
</evidence>
<dbReference type="InterPro" id="IPR051570">
    <property type="entry name" value="TBC1_cilium_biogenesis"/>
</dbReference>
<dbReference type="SMART" id="SM00320">
    <property type="entry name" value="WD40"/>
    <property type="match status" value="11"/>
</dbReference>
<dbReference type="GO" id="GO:0032040">
    <property type="term" value="C:small-subunit processome"/>
    <property type="evidence" value="ECO:0007669"/>
    <property type="project" value="TreeGrafter"/>
</dbReference>
<proteinExistence type="inferred from homology"/>
<sequence>MVKSYLRYEPGLVFGVISSVDANIAYDPSGLHLLAPALDKFFLWNLKQGLAFKTFSSSTRSSHTLAVTTIAASPSSSSTSIASGHADGSIRLWDCEKATCEATLNGHKTAVTALRYNHLTSLLASGGKDCDVILWDVVGEAGLFRLRGHRDQASLLVTDLVFIDSGKKLVTSSKDKFMRVWDLELQQCVQIVGGHHSEIWSLDVDPMERFLVSGSADSELKFYEIKRNTEVVEKESKWEVLKNFGEIQRQSKDRVAALRFNKSGNLLACQVAGKLVEIYRVLSDDEAKRKAKRRLHRKKEKLLTRDAAGGNENGGLADSLSSQEFQHPTIVVSDVFKLLQMLRSSKKISSIAFSPSDPKVGLATLSLSLNNNMLETHLVDSDKISKLYSIELQGHRSDIRSVTLSSDNDLLMSTSHNSVKIWNPTTGVCLRTIESGYGLCSSFVPGNRYALVGSKSGSLEIIDVGSGSCIEVVEAHADSIRSLVQLPDENGTVGGQGFVTGSDDRDVKFWEYTVKQKSDNEPKHLGVTNVRTLKMDEDVLAISVSPDSKYLAVSLLEKCAIKVFFMDSLKLFLSLYGHKLPVLCMDISSDGDILVSGSADKNLKIWGLDFGDCHKSIFAHADSVMGVKFVRNTHYMFSVGKDRLVKYWDADKFELLLTLEGHHAEVWCLAVSSRGDFIVTGSHDRSIRRWDRTEEPFFIEEEREKRLEEVFESALDNLNEDRYAPKELVPDEGSVGVPGKETKETLSATDLIIDALDMADTENKRMDQHKEEQMDSKAVFQPNIMMRGLSPSDFVLQTLGNVNTNDLEPTLLVMRVLWYTVTEKVCPSCGTNWNINHLGLLVEHTVTQMLFLQSLPFSDALKLMSYLKEWVRIPDKVELVCRVTTVLLQTHHNQLTTAVASRPILTVLKDILHEKVKERKDTIGFNLAAMNHLKVGSRLLLYILLSGRYVLAVAILVALCCGMVKQELMSMRSDALFQDAKAKLMEIRQWQSKRTDSGEANNSRRKKKKLKPSNGSGSVLGPSLSETNNLSPSFGLFFVSFAAFVVGSLCFDKKVSSYWNSYRRNENSFLGLFDKSRGLDCAVNNAKDCVAQRANEVRLQEECDSVENDEAIARALQEELSRVAIVEESESSHTTEEKLQASVLSQNWLASTANTDEGISDLGRMEASTTLPMSDEKLSCEGQVEIEFTHDFSALDDEVCKRLNQMTPVPHIPKINGDIPSVDEEISDHQRLLDRLKLYDLIELKVQGDGNCQFRALSDQFYLTPEHHKFVREQVVNQLKSHPEIYQGSGEWGDHVTLQAAADSYGVKMFILTSFKDTCSIEILPSVEKSKRVICLSFWAEVHYNSIYPEGGWPSLFLTHTVSWN</sequence>
<dbReference type="PROSITE" id="PS50294">
    <property type="entry name" value="WD_REPEATS_REGION"/>
    <property type="match status" value="6"/>
</dbReference>
<dbReference type="InterPro" id="IPR038765">
    <property type="entry name" value="Papain-like_cys_pep_sf"/>
</dbReference>
<evidence type="ECO:0000313" key="9">
    <source>
        <dbReference type="Proteomes" id="UP000734854"/>
    </source>
</evidence>
<feature type="repeat" description="WD" evidence="4">
    <location>
        <begin position="659"/>
        <end position="691"/>
    </location>
</feature>
<dbReference type="EMBL" id="JACMSC010000005">
    <property type="protein sequence ID" value="KAG6522446.1"/>
    <property type="molecule type" value="Genomic_DNA"/>
</dbReference>
<dbReference type="PANTHER" id="PTHR19853:SF0">
    <property type="entry name" value="WD REPEAT-CONTAINING PROTEIN 3"/>
    <property type="match status" value="1"/>
</dbReference>
<dbReference type="PROSITE" id="PS00678">
    <property type="entry name" value="WD_REPEATS_1"/>
    <property type="match status" value="2"/>
</dbReference>
<feature type="repeat" description="WD" evidence="4">
    <location>
        <begin position="60"/>
        <end position="103"/>
    </location>
</feature>
<dbReference type="Gene3D" id="3.90.70.80">
    <property type="match status" value="2"/>
</dbReference>
<feature type="transmembrane region" description="Helical" evidence="6">
    <location>
        <begin position="939"/>
        <end position="964"/>
    </location>
</feature>
<dbReference type="InterPro" id="IPR001680">
    <property type="entry name" value="WD40_rpt"/>
</dbReference>
<keyword evidence="1 4" id="KW-0853">WD repeat</keyword>
<keyword evidence="2" id="KW-0677">Repeat</keyword>
<feature type="repeat" description="WD" evidence="4">
    <location>
        <begin position="192"/>
        <end position="233"/>
    </location>
</feature>
<keyword evidence="6" id="KW-0472">Membrane</keyword>
<dbReference type="GO" id="GO:0030490">
    <property type="term" value="P:maturation of SSU-rRNA"/>
    <property type="evidence" value="ECO:0007669"/>
    <property type="project" value="TreeGrafter"/>
</dbReference>
<dbReference type="InterPro" id="IPR019775">
    <property type="entry name" value="WD40_repeat_CS"/>
</dbReference>
<feature type="repeat" description="WD" evidence="4">
    <location>
        <begin position="473"/>
        <end position="520"/>
    </location>
</feature>
<protein>
    <recommendedName>
        <fullName evidence="7">OTU domain-containing protein</fullName>
    </recommendedName>
</protein>
<dbReference type="InterPro" id="IPR015943">
    <property type="entry name" value="WD40/YVTN_repeat-like_dom_sf"/>
</dbReference>
<dbReference type="CDD" id="cd00200">
    <property type="entry name" value="WD40"/>
    <property type="match status" value="1"/>
</dbReference>
<evidence type="ECO:0000313" key="8">
    <source>
        <dbReference type="EMBL" id="KAG6522446.1"/>
    </source>
</evidence>
<dbReference type="InterPro" id="IPR007148">
    <property type="entry name" value="SSU_processome_Utp12"/>
</dbReference>
<comment type="similarity">
    <text evidence="3">Belongs to the WD repeat WDR3/UTP12 family.</text>
</comment>
<feature type="region of interest" description="Disordered" evidence="5">
    <location>
        <begin position="290"/>
        <end position="314"/>
    </location>
</feature>
<evidence type="ECO:0000256" key="6">
    <source>
        <dbReference type="SAM" id="Phobius"/>
    </source>
</evidence>
<dbReference type="GO" id="GO:0030515">
    <property type="term" value="F:snoRNA binding"/>
    <property type="evidence" value="ECO:0007669"/>
    <property type="project" value="TreeGrafter"/>
</dbReference>
<dbReference type="SUPFAM" id="SSF50978">
    <property type="entry name" value="WD40 repeat-like"/>
    <property type="match status" value="2"/>
</dbReference>
<evidence type="ECO:0000256" key="3">
    <source>
        <dbReference type="ARBA" id="ARBA00038229"/>
    </source>
</evidence>
<dbReference type="PROSITE" id="PS50802">
    <property type="entry name" value="OTU"/>
    <property type="match status" value="1"/>
</dbReference>
<feature type="compositionally biased region" description="Basic residues" evidence="5">
    <location>
        <begin position="290"/>
        <end position="300"/>
    </location>
</feature>
<comment type="caution">
    <text evidence="8">The sequence shown here is derived from an EMBL/GenBank/DDBJ whole genome shotgun (WGS) entry which is preliminary data.</text>
</comment>
<gene>
    <name evidence="8" type="ORF">ZIOFF_019586</name>
</gene>
<evidence type="ECO:0000256" key="5">
    <source>
        <dbReference type="SAM" id="MobiDB-lite"/>
    </source>
</evidence>
<dbReference type="FunFam" id="2.130.10.10:FF:001298">
    <property type="entry name" value="WD repeat-containing protein 3 isoform A"/>
    <property type="match status" value="1"/>
</dbReference>
<dbReference type="Pfam" id="PF25173">
    <property type="entry name" value="Beta-prop_WDR3_1st"/>
    <property type="match status" value="1"/>
</dbReference>
<dbReference type="InterPro" id="IPR020472">
    <property type="entry name" value="WD40_PAC1"/>
</dbReference>
<dbReference type="Gene3D" id="2.130.10.10">
    <property type="entry name" value="YVTN repeat-like/Quinoprotein amine dehydrogenase"/>
    <property type="match status" value="3"/>
</dbReference>
<keyword evidence="9" id="KW-1185">Reference proteome</keyword>
<evidence type="ECO:0000256" key="1">
    <source>
        <dbReference type="ARBA" id="ARBA00022574"/>
    </source>
</evidence>
<dbReference type="Proteomes" id="UP000734854">
    <property type="component" value="Unassembled WGS sequence"/>
</dbReference>
<feature type="repeat" description="WD" evidence="4">
    <location>
        <begin position="104"/>
        <end position="137"/>
    </location>
</feature>
<dbReference type="SUPFAM" id="SSF54001">
    <property type="entry name" value="Cysteine proteinases"/>
    <property type="match status" value="1"/>
</dbReference>
<feature type="repeat" description="WD" evidence="4">
    <location>
        <begin position="392"/>
        <end position="432"/>
    </location>
</feature>
<dbReference type="Pfam" id="PF25172">
    <property type="entry name" value="Beta-prop_WDR3_2nd"/>
    <property type="match status" value="1"/>
</dbReference>
<name>A0A8J5HEG3_ZINOF</name>
<evidence type="ECO:0000259" key="7">
    <source>
        <dbReference type="PROSITE" id="PS50802"/>
    </source>
</evidence>
<reference evidence="8 9" key="1">
    <citation type="submission" date="2020-08" db="EMBL/GenBank/DDBJ databases">
        <title>Plant Genome Project.</title>
        <authorList>
            <person name="Zhang R.-G."/>
        </authorList>
    </citation>
    <scope>NUCLEOTIDE SEQUENCE [LARGE SCALE GENOMIC DNA]</scope>
    <source>
        <tissue evidence="8">Rhizome</tissue>
    </source>
</reference>
<evidence type="ECO:0000256" key="4">
    <source>
        <dbReference type="PROSITE-ProRule" id="PRU00221"/>
    </source>
</evidence>
<dbReference type="GO" id="GO:0034388">
    <property type="term" value="C:Pwp2p-containing subcomplex of 90S preribosome"/>
    <property type="evidence" value="ECO:0007669"/>
    <property type="project" value="TreeGrafter"/>
</dbReference>
<dbReference type="PROSITE" id="PS50082">
    <property type="entry name" value="WD_REPEATS_2"/>
    <property type="match status" value="9"/>
</dbReference>
<keyword evidence="6" id="KW-1133">Transmembrane helix</keyword>